<protein>
    <submittedName>
        <fullName evidence="1">Uncharacterized protein</fullName>
    </submittedName>
</protein>
<organism evidence="1 2">
    <name type="scientific">Candidatus Hakubella thermalkaliphila</name>
    <dbReference type="NCBI Taxonomy" id="2754717"/>
    <lineage>
        <taxon>Bacteria</taxon>
        <taxon>Bacillati</taxon>
        <taxon>Actinomycetota</taxon>
        <taxon>Actinomycetota incertae sedis</taxon>
        <taxon>Candidatus Hakubellales</taxon>
        <taxon>Candidatus Hakubellaceae</taxon>
        <taxon>Candidatus Hakubella</taxon>
    </lineage>
</organism>
<name>A0A6V8PMU4_9ACTN</name>
<gene>
    <name evidence="1" type="ORF">HKBW3S42_00672</name>
</gene>
<dbReference type="Proteomes" id="UP000568877">
    <property type="component" value="Unassembled WGS sequence"/>
</dbReference>
<evidence type="ECO:0000313" key="2">
    <source>
        <dbReference type="Proteomes" id="UP000568877"/>
    </source>
</evidence>
<reference evidence="1 2" key="1">
    <citation type="journal article" date="2020" name="Front. Microbiol.">
        <title>Single-cell genomics of novel Actinobacteria with the Wood-Ljungdahl pathway discovered in a serpentinizing system.</title>
        <authorList>
            <person name="Merino N."/>
            <person name="Kawai M."/>
            <person name="Boyd E.S."/>
            <person name="Colman D.R."/>
            <person name="McGlynn S.E."/>
            <person name="Nealson K.H."/>
            <person name="Kurokawa K."/>
            <person name="Hongoh Y."/>
        </authorList>
    </citation>
    <scope>NUCLEOTIDE SEQUENCE [LARGE SCALE GENOMIC DNA]</scope>
    <source>
        <strain evidence="1 2">S42</strain>
    </source>
</reference>
<dbReference type="EMBL" id="BLSA01000065">
    <property type="protein sequence ID" value="GFP32366.1"/>
    <property type="molecule type" value="Genomic_DNA"/>
</dbReference>
<feature type="non-terminal residue" evidence="1">
    <location>
        <position position="1"/>
    </location>
</feature>
<evidence type="ECO:0000313" key="1">
    <source>
        <dbReference type="EMBL" id="GFP32366.1"/>
    </source>
</evidence>
<sequence>QWIRGLSGP</sequence>
<proteinExistence type="predicted"/>
<accession>A0A6V8PMU4</accession>
<comment type="caution">
    <text evidence="1">The sequence shown here is derived from an EMBL/GenBank/DDBJ whole genome shotgun (WGS) entry which is preliminary data.</text>
</comment>